<dbReference type="Pfam" id="PF13560">
    <property type="entry name" value="HTH_31"/>
    <property type="match status" value="1"/>
</dbReference>
<dbReference type="OrthoDB" id="3504495at2"/>
<name>G2GKY4_9ACTN</name>
<dbReference type="PATRIC" id="fig|700597.3.peg.6051"/>
<dbReference type="SUPFAM" id="SSF47413">
    <property type="entry name" value="lambda repressor-like DNA-binding domains"/>
    <property type="match status" value="1"/>
</dbReference>
<dbReference type="GO" id="GO:0003677">
    <property type="term" value="F:DNA binding"/>
    <property type="evidence" value="ECO:0007669"/>
    <property type="project" value="UniProtKB-KW"/>
</dbReference>
<keyword evidence="3" id="KW-1185">Reference proteome</keyword>
<proteinExistence type="predicted"/>
<reference evidence="2 3" key="1">
    <citation type="submission" date="2011-08" db="EMBL/GenBank/DDBJ databases">
        <authorList>
            <person name="Lin Y."/>
            <person name="Hao X."/>
            <person name="Johnstone L."/>
            <person name="Miller S.J."/>
            <person name="Wei G."/>
            <person name="Rensing C."/>
        </authorList>
    </citation>
    <scope>NUCLEOTIDE SEQUENCE [LARGE SCALE GENOMIC DNA]</scope>
    <source>
        <strain evidence="2 3">K42</strain>
    </source>
</reference>
<evidence type="ECO:0000313" key="2">
    <source>
        <dbReference type="EMBL" id="EGX55834.1"/>
    </source>
</evidence>
<dbReference type="InterPro" id="IPR010982">
    <property type="entry name" value="Lambda_DNA-bd_dom_sf"/>
</dbReference>
<dbReference type="RefSeq" id="WP_007502519.1">
    <property type="nucleotide sequence ID" value="NZ_AGBF01000190.1"/>
</dbReference>
<evidence type="ECO:0000313" key="3">
    <source>
        <dbReference type="Proteomes" id="UP000004217"/>
    </source>
</evidence>
<keyword evidence="2" id="KW-0238">DNA-binding</keyword>
<gene>
    <name evidence="2" type="ORF">SZN_30889</name>
</gene>
<organism evidence="2 3">
    <name type="scientific">Streptomyces zinciresistens K42</name>
    <dbReference type="NCBI Taxonomy" id="700597"/>
    <lineage>
        <taxon>Bacteria</taxon>
        <taxon>Bacillati</taxon>
        <taxon>Actinomycetota</taxon>
        <taxon>Actinomycetes</taxon>
        <taxon>Kitasatosporales</taxon>
        <taxon>Streptomycetaceae</taxon>
        <taxon>Streptomyces</taxon>
    </lineage>
</organism>
<dbReference type="InterPro" id="IPR001387">
    <property type="entry name" value="Cro/C1-type_HTH"/>
</dbReference>
<sequence>MPADAAPDAGNPVDSFGARVQRARLRAGKTRTYVADVMGHSAEWVKAVEKDRIAMPGLPKLLRLAHVLGVEDLTDLTGDHRITAATYTKAEHAALPVLKQALTRYRLARPEQAPESAEVLEARLRQAWRAWHAPGGHRTAVAALLPDLLDDSQRSARLLEGAERRRALVVLAQTYHLAQLFLSFQPVPDLVMLTGDRAMTVAQEADSPRAIAAAAWYVNHVHRDAGEAAEARVDLAEEACVLLADPEDTEHIARRGLLHLAVALSYAKTGQAGDAWRYWDKADAAARQLGDDYAHPWLIFGRGVVDGYAITMHNDLVQPRKALEVADSLNLAAIPSATRRSFHLIETARAHGLLDEGAASVGYLAKAFEESPETMRYNVHARSVLPALARSGPRTMREDAAVLARELGVPA</sequence>
<dbReference type="SMART" id="SM00530">
    <property type="entry name" value="HTH_XRE"/>
    <property type="match status" value="1"/>
</dbReference>
<dbReference type="Gene3D" id="1.10.260.40">
    <property type="entry name" value="lambda repressor-like DNA-binding domains"/>
    <property type="match status" value="1"/>
</dbReference>
<dbReference type="Proteomes" id="UP000004217">
    <property type="component" value="Unassembled WGS sequence"/>
</dbReference>
<evidence type="ECO:0000259" key="1">
    <source>
        <dbReference type="PROSITE" id="PS50943"/>
    </source>
</evidence>
<dbReference type="CDD" id="cd00093">
    <property type="entry name" value="HTH_XRE"/>
    <property type="match status" value="1"/>
</dbReference>
<accession>G2GKY4</accession>
<dbReference type="EMBL" id="AGBF01000190">
    <property type="protein sequence ID" value="EGX55834.1"/>
    <property type="molecule type" value="Genomic_DNA"/>
</dbReference>
<feature type="domain" description="HTH cro/C1-type" evidence="1">
    <location>
        <begin position="20"/>
        <end position="76"/>
    </location>
</feature>
<dbReference type="PROSITE" id="PS50943">
    <property type="entry name" value="HTH_CROC1"/>
    <property type="match status" value="1"/>
</dbReference>
<protein>
    <submittedName>
        <fullName evidence="2">Helix-hairpin-helix DNA-binding motif-containing protein</fullName>
    </submittedName>
</protein>
<comment type="caution">
    <text evidence="2">The sequence shown here is derived from an EMBL/GenBank/DDBJ whole genome shotgun (WGS) entry which is preliminary data.</text>
</comment>
<dbReference type="AlphaFoldDB" id="G2GKY4"/>